<evidence type="ECO:0000313" key="1">
    <source>
        <dbReference type="EMBL" id="AGM15341.1"/>
    </source>
</evidence>
<accession>A0AC59EWK6</accession>
<name>A0AC59EWK6_9VIRU</name>
<reference evidence="1 2" key="1">
    <citation type="journal article" date="2013" name="Proc. Natl. Acad. Sci. U.S.A.">
        <title>Genome of Phaeocystis globosa virus PgV-16T highlights the common ancestry of the largest known DNA viruses infecting eukaryotes.</title>
        <authorList>
            <person name="Santini S."/>
            <person name="Jeudy S."/>
            <person name="Bartoli J."/>
            <person name="Poirot O."/>
            <person name="Lescot M."/>
            <person name="Abergel C."/>
            <person name="Barbe V."/>
            <person name="Wommack K.E."/>
            <person name="Noordeloos A.A."/>
            <person name="Brussaard C.P."/>
            <person name="Claverie J.M."/>
        </authorList>
    </citation>
    <scope>NUCLEOTIDE SEQUENCE [LARGE SCALE GENOMIC DNA]</scope>
    <source>
        <strain evidence="1 2">16T</strain>
    </source>
</reference>
<dbReference type="EMBL" id="KC662249">
    <property type="protein sequence ID" value="AGM15341.1"/>
    <property type="molecule type" value="Genomic_DNA"/>
</dbReference>
<dbReference type="Proteomes" id="UP000204225">
    <property type="component" value="Segment"/>
</dbReference>
<protein>
    <submittedName>
        <fullName evidence="1">Uncharacterized protein</fullName>
    </submittedName>
</protein>
<organism evidence="1 2">
    <name type="scientific">Phaeocystis globosa virus PgV-16T</name>
    <dbReference type="NCBI Taxonomy" id="3071227"/>
    <lineage>
        <taxon>Viruses</taxon>
        <taxon>Varidnaviria</taxon>
        <taxon>Bamfordvirae</taxon>
        <taxon>Nucleocytoviricota</taxon>
        <taxon>Megaviricetes</taxon>
        <taxon>Imitervirales</taxon>
        <taxon>Mesomimiviridae</taxon>
        <taxon>Tethysvirus</taxon>
        <taxon>Tethysvirus hollandense</taxon>
    </lineage>
</organism>
<sequence length="317" mass="36461">MINEQNEQKEQPAFFCECCAYKCSKKSNFNRHLETAKHKKMEHTMNSNKNEPETEIVEIYNNNFSCPCGKVYKHTSSLWTHKKTCVFIDETQIVNITPDIVATEKTDVSGSGDFKDIIMTLVNENKEMRNMMMEQQKTIGELIPIVGNNNNNTNNNTINQKFNINVFLNEQCKGAINMSDFIKSIEVSLEQLDFTKTNGLEKGISNVIMENMNKLSLYERPIHCTDAKRETLYIKDNNIWEKDTDKSKIKQAIKKTSNKNYTALTNWTKANPNFMKDDNKQMFYAKAISSVGKPIDGVDDKIVKNLCNSTKLKEIKD</sequence>
<proteinExistence type="predicted"/>
<gene>
    <name evidence="1" type="ORF">PGCG_00029</name>
</gene>
<evidence type="ECO:0000313" key="2">
    <source>
        <dbReference type="Proteomes" id="UP000204225"/>
    </source>
</evidence>
<keyword evidence="2" id="KW-1185">Reference proteome</keyword>